<sequence>MHTKKIGLGILSALSASLLLAVSSSANSPKQVSGEVLVQLTYITGLKEDGSLDEATVAACELKYKSSMNEDVFVKYEISPVQNKATAFVQDTEVPLTPLGIPDTYSFASDKIPKALAEKGYQRLIFTMEDDFDDDVIHIIAAGEKPAEKCFISSEAFKLRQ</sequence>
<feature type="chain" id="PRO_5007870874" evidence="1">
    <location>
        <begin position="27"/>
        <end position="161"/>
    </location>
</feature>
<reference evidence="2 3" key="1">
    <citation type="journal article" date="2016" name="Front. Microbiol.">
        <title>Comparative Genomic Analysis Reveals a Diverse Repertoire of Genes Involved in Prokaryote-Eukaryote Interactions within the Pseudovibrio Genus.</title>
        <authorList>
            <person name="Romano S."/>
            <person name="Fernandez-Guerra A."/>
            <person name="Reen F.J."/>
            <person name="Glockner F.O."/>
            <person name="Crowley S.P."/>
            <person name="O'Sullivan O."/>
            <person name="Cotter P.D."/>
            <person name="Adams C."/>
            <person name="Dobson A.D."/>
            <person name="O'Gara F."/>
        </authorList>
    </citation>
    <scope>NUCLEOTIDE SEQUENCE [LARGE SCALE GENOMIC DNA]</scope>
    <source>
        <strain evidence="2 3">Ad2</strain>
    </source>
</reference>
<dbReference type="OrthoDB" id="7857361at2"/>
<organism evidence="2 3">
    <name type="scientific">Pseudovibrio axinellae</name>
    <dbReference type="NCBI Taxonomy" id="989403"/>
    <lineage>
        <taxon>Bacteria</taxon>
        <taxon>Pseudomonadati</taxon>
        <taxon>Pseudomonadota</taxon>
        <taxon>Alphaproteobacteria</taxon>
        <taxon>Hyphomicrobiales</taxon>
        <taxon>Stappiaceae</taxon>
        <taxon>Pseudovibrio</taxon>
    </lineage>
</organism>
<keyword evidence="1" id="KW-0732">Signal</keyword>
<evidence type="ECO:0000256" key="1">
    <source>
        <dbReference type="SAM" id="SignalP"/>
    </source>
</evidence>
<evidence type="ECO:0000313" key="2">
    <source>
        <dbReference type="EMBL" id="KZL21576.1"/>
    </source>
</evidence>
<comment type="caution">
    <text evidence="2">The sequence shown here is derived from an EMBL/GenBank/DDBJ whole genome shotgun (WGS) entry which is preliminary data.</text>
</comment>
<protein>
    <submittedName>
        <fullName evidence="2">Uncharacterized protein</fullName>
    </submittedName>
</protein>
<dbReference type="RefSeq" id="WP_068002664.1">
    <property type="nucleotide sequence ID" value="NZ_FOFM01000006.1"/>
</dbReference>
<dbReference type="EMBL" id="LMCB01000004">
    <property type="protein sequence ID" value="KZL21576.1"/>
    <property type="molecule type" value="Genomic_DNA"/>
</dbReference>
<dbReference type="STRING" id="989403.SAMN05421798_106146"/>
<name>A0A166AUR6_9HYPH</name>
<evidence type="ECO:0000313" key="3">
    <source>
        <dbReference type="Proteomes" id="UP000076577"/>
    </source>
</evidence>
<dbReference type="PATRIC" id="fig|989403.3.peg.932"/>
<keyword evidence="3" id="KW-1185">Reference proteome</keyword>
<dbReference type="Proteomes" id="UP000076577">
    <property type="component" value="Unassembled WGS sequence"/>
</dbReference>
<gene>
    <name evidence="2" type="ORF">PsAD2_00875</name>
</gene>
<proteinExistence type="predicted"/>
<feature type="signal peptide" evidence="1">
    <location>
        <begin position="1"/>
        <end position="26"/>
    </location>
</feature>
<dbReference type="AlphaFoldDB" id="A0A166AUR6"/>
<accession>A0A166AUR6</accession>